<accession>A0ABQ9XN86</accession>
<evidence type="ECO:0000313" key="2">
    <source>
        <dbReference type="EMBL" id="KAK2952254.1"/>
    </source>
</evidence>
<gene>
    <name evidence="2" type="ORF">BLNAU_12813</name>
</gene>
<name>A0ABQ9XN86_9EUKA</name>
<dbReference type="Proteomes" id="UP001281761">
    <property type="component" value="Unassembled WGS sequence"/>
</dbReference>
<organism evidence="2 3">
    <name type="scientific">Blattamonas nauphoetae</name>
    <dbReference type="NCBI Taxonomy" id="2049346"/>
    <lineage>
        <taxon>Eukaryota</taxon>
        <taxon>Metamonada</taxon>
        <taxon>Preaxostyla</taxon>
        <taxon>Oxymonadida</taxon>
        <taxon>Blattamonas</taxon>
    </lineage>
</organism>
<keyword evidence="3" id="KW-1185">Reference proteome</keyword>
<protein>
    <submittedName>
        <fullName evidence="2">Uncharacterized protein</fullName>
    </submittedName>
</protein>
<feature type="compositionally biased region" description="Basic and acidic residues" evidence="1">
    <location>
        <begin position="183"/>
        <end position="200"/>
    </location>
</feature>
<comment type="caution">
    <text evidence="2">The sequence shown here is derived from an EMBL/GenBank/DDBJ whole genome shotgun (WGS) entry which is preliminary data.</text>
</comment>
<sequence>MLPFEEVGELRERIRRSFPAIHPSILRPPPHTATTRPQPMMEQCLLVIQQELELFWQVLSLPNMTEPDFDSSFGFSFCGLQMILQKLELFIRDTITYRRDLHSLARRLLSKTSAVQARIATIKGGLVSSWDNDILNWCRLAIWRDTHPKMEDGPSESRIVQMEDELKALYEWVNKPMSNSPSKPKEYEDHSTPKDDGVSDDIQPHRDFLLNHREFILHRAWTLFDFFGSLAMSLPATTLTRPMRDNPGQLNDADSNAGREADILNALQCVSSIIGVVEQNYFQTLVQSRPLNYDTLEIERVKCLETFLKLREYLTPTLTLELNYLCGLGQKIKDRKENSRIHKTSVQNSLVTIEKVTVRFDTVGK</sequence>
<reference evidence="2 3" key="1">
    <citation type="journal article" date="2022" name="bioRxiv">
        <title>Genomics of Preaxostyla Flagellates Illuminates Evolutionary Transitions and the Path Towards Mitochondrial Loss.</title>
        <authorList>
            <person name="Novak L.V.F."/>
            <person name="Treitli S.C."/>
            <person name="Pyrih J."/>
            <person name="Halakuc P."/>
            <person name="Pipaliya S.V."/>
            <person name="Vacek V."/>
            <person name="Brzon O."/>
            <person name="Soukal P."/>
            <person name="Eme L."/>
            <person name="Dacks J.B."/>
            <person name="Karnkowska A."/>
            <person name="Elias M."/>
            <person name="Hampl V."/>
        </authorList>
    </citation>
    <scope>NUCLEOTIDE SEQUENCE [LARGE SCALE GENOMIC DNA]</scope>
    <source>
        <strain evidence="2">NAU3</strain>
        <tissue evidence="2">Gut</tissue>
    </source>
</reference>
<feature type="region of interest" description="Disordered" evidence="1">
    <location>
        <begin position="177"/>
        <end position="200"/>
    </location>
</feature>
<proteinExistence type="predicted"/>
<evidence type="ECO:0000313" key="3">
    <source>
        <dbReference type="Proteomes" id="UP001281761"/>
    </source>
</evidence>
<dbReference type="EMBL" id="JARBJD010000106">
    <property type="protein sequence ID" value="KAK2952254.1"/>
    <property type="molecule type" value="Genomic_DNA"/>
</dbReference>
<evidence type="ECO:0000256" key="1">
    <source>
        <dbReference type="SAM" id="MobiDB-lite"/>
    </source>
</evidence>